<protein>
    <submittedName>
        <fullName evidence="1">Uncharacterized protein</fullName>
    </submittedName>
</protein>
<dbReference type="Proteomes" id="UP000016567">
    <property type="component" value="Unassembled WGS sequence"/>
</dbReference>
<sequence>MIKRIILCCLLFVVTKSAWCESIFIKNGLSESGDQAEYMDVFYAINNGPWIPVGKLDMSNSNSLSDLIEYKKDERIKFKVVTADKRFVTKDLLMPHFDIEQPHMVEIKGTTLPEEVHIPFDSVFGRGIYKRPFTTDSGRQYQAAICGGTAVIIACAVGNYGELVMQFAGLTTTPVFAGSSYINETFFDQLEKGKQVELLDNKGQYFSGIFYHEVKVWDRDKGEIFDLKAGGVGMGFGEAVSIKFTRW</sequence>
<reference evidence="1 2" key="1">
    <citation type="submission" date="2013-09" db="EMBL/GenBank/DDBJ databases">
        <title>Whole genome shotgun sequence of Vibrio azureus NBRC 104587.</title>
        <authorList>
            <person name="Isaki S."/>
            <person name="Hosoyama A."/>
            <person name="Numata M."/>
            <person name="Hashimoto M."/>
            <person name="Hosoyama Y."/>
            <person name="Tsuchikane K."/>
            <person name="Noguchi M."/>
            <person name="Hirakata S."/>
            <person name="Ichikawa N."/>
            <person name="Ohji S."/>
            <person name="Yamazoe A."/>
            <person name="Fujita N."/>
        </authorList>
    </citation>
    <scope>NUCLEOTIDE SEQUENCE [LARGE SCALE GENOMIC DNA]</scope>
    <source>
        <strain evidence="1 2">NBRC 104587</strain>
    </source>
</reference>
<accession>U3AQL8</accession>
<name>U3AQL8_9VIBR</name>
<dbReference type="EMBL" id="BATL01000035">
    <property type="protein sequence ID" value="GAD76055.1"/>
    <property type="molecule type" value="Genomic_DNA"/>
</dbReference>
<evidence type="ECO:0000313" key="2">
    <source>
        <dbReference type="Proteomes" id="UP000016567"/>
    </source>
</evidence>
<keyword evidence="2" id="KW-1185">Reference proteome</keyword>
<dbReference type="AlphaFoldDB" id="U3AQL8"/>
<comment type="caution">
    <text evidence="1">The sequence shown here is derived from an EMBL/GenBank/DDBJ whole genome shotgun (WGS) entry which is preliminary data.</text>
</comment>
<dbReference type="STRING" id="1219077.VAZ01S_035_00630"/>
<gene>
    <name evidence="1" type="ORF">VAZ01S_035_00630</name>
</gene>
<dbReference type="eggNOG" id="ENOG5031P47">
    <property type="taxonomic scope" value="Bacteria"/>
</dbReference>
<proteinExistence type="predicted"/>
<organism evidence="1 2">
    <name type="scientific">Vibrio azureus NBRC 104587</name>
    <dbReference type="NCBI Taxonomy" id="1219077"/>
    <lineage>
        <taxon>Bacteria</taxon>
        <taxon>Pseudomonadati</taxon>
        <taxon>Pseudomonadota</taxon>
        <taxon>Gammaproteobacteria</taxon>
        <taxon>Vibrionales</taxon>
        <taxon>Vibrionaceae</taxon>
        <taxon>Vibrio</taxon>
    </lineage>
</organism>
<evidence type="ECO:0000313" key="1">
    <source>
        <dbReference type="EMBL" id="GAD76055.1"/>
    </source>
</evidence>
<dbReference type="RefSeq" id="WP_021709807.1">
    <property type="nucleotide sequence ID" value="NZ_BATL01000035.1"/>
</dbReference>